<dbReference type="EMBL" id="LPHD01000021">
    <property type="protein sequence ID" value="KWA85275.1"/>
    <property type="molecule type" value="Genomic_DNA"/>
</dbReference>
<evidence type="ECO:0000313" key="2">
    <source>
        <dbReference type="Proteomes" id="UP000060630"/>
    </source>
</evidence>
<dbReference type="Proteomes" id="UP000060630">
    <property type="component" value="Unassembled WGS sequence"/>
</dbReference>
<name>A0A119HGC2_9BURK</name>
<proteinExistence type="predicted"/>
<sequence>MAHRASPNHIVWIIAFILWVLFTSKAMFGESTADISPLSMISSHYCPLEAMFRQSKSQVFSRRSI</sequence>
<organism evidence="1 2">
    <name type="scientific">Burkholderia ubonensis</name>
    <dbReference type="NCBI Taxonomy" id="101571"/>
    <lineage>
        <taxon>Bacteria</taxon>
        <taxon>Pseudomonadati</taxon>
        <taxon>Pseudomonadota</taxon>
        <taxon>Betaproteobacteria</taxon>
        <taxon>Burkholderiales</taxon>
        <taxon>Burkholderiaceae</taxon>
        <taxon>Burkholderia</taxon>
        <taxon>Burkholderia cepacia complex</taxon>
    </lineage>
</organism>
<gene>
    <name evidence="1" type="ORF">WL29_15975</name>
</gene>
<accession>A0A119HGC2</accession>
<protein>
    <submittedName>
        <fullName evidence="1">Uncharacterized protein</fullName>
    </submittedName>
</protein>
<dbReference type="AlphaFoldDB" id="A0A119HGC2"/>
<evidence type="ECO:0000313" key="1">
    <source>
        <dbReference type="EMBL" id="KWA85275.1"/>
    </source>
</evidence>
<comment type="caution">
    <text evidence="1">The sequence shown here is derived from an EMBL/GenBank/DDBJ whole genome shotgun (WGS) entry which is preliminary data.</text>
</comment>
<reference evidence="1 2" key="1">
    <citation type="submission" date="2015-11" db="EMBL/GenBank/DDBJ databases">
        <title>Expanding the genomic diversity of Burkholderia species for the development of highly accurate diagnostics.</title>
        <authorList>
            <person name="Sahl J."/>
            <person name="Keim P."/>
            <person name="Wagner D."/>
        </authorList>
    </citation>
    <scope>NUCLEOTIDE SEQUENCE [LARGE SCALE GENOMIC DNA]</scope>
    <source>
        <strain evidence="1 2">MSMB2087WGS</strain>
    </source>
</reference>